<proteinExistence type="predicted"/>
<keyword evidence="2" id="KW-1185">Reference proteome</keyword>
<reference evidence="1 2" key="1">
    <citation type="submission" date="2017-10" db="EMBL/GenBank/DDBJ databases">
        <title>Comparative genomics in systemic dimorphic fungi from Ajellomycetaceae.</title>
        <authorList>
            <person name="Munoz J.F."/>
            <person name="Mcewen J.G."/>
            <person name="Clay O.K."/>
            <person name="Cuomo C.A."/>
        </authorList>
    </citation>
    <scope>NUCLEOTIDE SEQUENCE [LARGE SCALE GENOMIC DNA]</scope>
    <source>
        <strain evidence="1 2">UAMH5409</strain>
    </source>
</reference>
<protein>
    <submittedName>
        <fullName evidence="1">Uncharacterized protein</fullName>
    </submittedName>
</protein>
<sequence length="417" mass="47781">MHHLGDPSPCDYAYGKYMGIDVGDSVSSSLLLSSNGSSHNYGRVNHKYKQSEGSCRPKTGFLSLPLEIRNEIYSHLLVLDQSMGAGDMNKHLNQVLDLQILGVSKKIREEAFYILLYRNTWIHFQMGPMLVADEDKYLMMEFENDLRYTQPSIPLDGFLAERAMSKLSARVEVTQRSEELAPDEERIEVQKELLFAYNEGRYNHLCHLVRRIGSDTVRHLDISVDFPELTLKKPLGAGMRLELVRLLSRTKSARSLTVNGRMYLDNLRAIEEEQRTYSYQSDGLELFNDEYERAIIESASAFSRGLYNEAKAHIIHENDIWAIHEEAILWRDGNSTQGSRYEDLEKDMFVMQLLAAFLASMPAPACSRSFFNMLDSVCATIAFRPGVRNWSLLSYARGFLHRRMPEICPVRPSCIVR</sequence>
<dbReference type="EMBL" id="PDNB01000108">
    <property type="protein sequence ID" value="PGH07576.1"/>
    <property type="molecule type" value="Genomic_DNA"/>
</dbReference>
<gene>
    <name evidence="1" type="ORF">AJ79_06246</name>
</gene>
<accession>A0A2B7XEK3</accession>
<evidence type="ECO:0000313" key="2">
    <source>
        <dbReference type="Proteomes" id="UP000223968"/>
    </source>
</evidence>
<comment type="caution">
    <text evidence="1">The sequence shown here is derived from an EMBL/GenBank/DDBJ whole genome shotgun (WGS) entry which is preliminary data.</text>
</comment>
<organism evidence="1 2">
    <name type="scientific">Helicocarpus griseus UAMH5409</name>
    <dbReference type="NCBI Taxonomy" id="1447875"/>
    <lineage>
        <taxon>Eukaryota</taxon>
        <taxon>Fungi</taxon>
        <taxon>Dikarya</taxon>
        <taxon>Ascomycota</taxon>
        <taxon>Pezizomycotina</taxon>
        <taxon>Eurotiomycetes</taxon>
        <taxon>Eurotiomycetidae</taxon>
        <taxon>Onygenales</taxon>
        <taxon>Ajellomycetaceae</taxon>
        <taxon>Helicocarpus</taxon>
    </lineage>
</organism>
<dbReference type="Proteomes" id="UP000223968">
    <property type="component" value="Unassembled WGS sequence"/>
</dbReference>
<dbReference type="AlphaFoldDB" id="A0A2B7XEK3"/>
<dbReference type="OrthoDB" id="2951834at2759"/>
<name>A0A2B7XEK3_9EURO</name>
<evidence type="ECO:0000313" key="1">
    <source>
        <dbReference type="EMBL" id="PGH07576.1"/>
    </source>
</evidence>